<dbReference type="InterPro" id="IPR052709">
    <property type="entry name" value="Transposase-MT_Hybrid"/>
</dbReference>
<feature type="compositionally biased region" description="Basic and acidic residues" evidence="1">
    <location>
        <begin position="57"/>
        <end position="67"/>
    </location>
</feature>
<protein>
    <recommendedName>
        <fullName evidence="4">Mos1 transposase HTH domain-containing protein</fullName>
    </recommendedName>
</protein>
<organism evidence="2 3">
    <name type="scientific">Ladona fulva</name>
    <name type="common">Scarce chaser dragonfly</name>
    <name type="synonym">Libellula fulva</name>
    <dbReference type="NCBI Taxonomy" id="123851"/>
    <lineage>
        <taxon>Eukaryota</taxon>
        <taxon>Metazoa</taxon>
        <taxon>Ecdysozoa</taxon>
        <taxon>Arthropoda</taxon>
        <taxon>Hexapoda</taxon>
        <taxon>Insecta</taxon>
        <taxon>Pterygota</taxon>
        <taxon>Palaeoptera</taxon>
        <taxon>Odonata</taxon>
        <taxon>Epiprocta</taxon>
        <taxon>Anisoptera</taxon>
        <taxon>Libelluloidea</taxon>
        <taxon>Libellulidae</taxon>
        <taxon>Ladona</taxon>
    </lineage>
</organism>
<dbReference type="PANTHER" id="PTHR46060:SF1">
    <property type="entry name" value="MARINER MOS1 TRANSPOSASE-LIKE PROTEIN"/>
    <property type="match status" value="1"/>
</dbReference>
<feature type="region of interest" description="Disordered" evidence="1">
    <location>
        <begin position="57"/>
        <end position="81"/>
    </location>
</feature>
<dbReference type="PANTHER" id="PTHR46060">
    <property type="entry name" value="MARINER MOS1 TRANSPOSASE-LIKE PROTEIN"/>
    <property type="match status" value="1"/>
</dbReference>
<evidence type="ECO:0000313" key="3">
    <source>
        <dbReference type="Proteomes" id="UP000792457"/>
    </source>
</evidence>
<reference evidence="2" key="1">
    <citation type="submission" date="2013-04" db="EMBL/GenBank/DDBJ databases">
        <authorList>
            <person name="Qu J."/>
            <person name="Murali S.C."/>
            <person name="Bandaranaike D."/>
            <person name="Bellair M."/>
            <person name="Blankenburg K."/>
            <person name="Chao H."/>
            <person name="Dinh H."/>
            <person name="Doddapaneni H."/>
            <person name="Downs B."/>
            <person name="Dugan-Rocha S."/>
            <person name="Elkadiri S."/>
            <person name="Gnanaolivu R.D."/>
            <person name="Hernandez B."/>
            <person name="Javaid M."/>
            <person name="Jayaseelan J.C."/>
            <person name="Lee S."/>
            <person name="Li M."/>
            <person name="Ming W."/>
            <person name="Munidasa M."/>
            <person name="Muniz J."/>
            <person name="Nguyen L."/>
            <person name="Ongeri F."/>
            <person name="Osuji N."/>
            <person name="Pu L.-L."/>
            <person name="Puazo M."/>
            <person name="Qu C."/>
            <person name="Quiroz J."/>
            <person name="Raj R."/>
            <person name="Weissenberger G."/>
            <person name="Xin Y."/>
            <person name="Zou X."/>
            <person name="Han Y."/>
            <person name="Richards S."/>
            <person name="Worley K."/>
            <person name="Muzny D."/>
            <person name="Gibbs R."/>
        </authorList>
    </citation>
    <scope>NUCLEOTIDE SEQUENCE</scope>
    <source>
        <strain evidence="2">Sampled in the wild</strain>
    </source>
</reference>
<comment type="caution">
    <text evidence="2">The sequence shown here is derived from an EMBL/GenBank/DDBJ whole genome shotgun (WGS) entry which is preliminary data.</text>
</comment>
<name>A0A8K0PDI7_LADFU</name>
<keyword evidence="3" id="KW-1185">Reference proteome</keyword>
<dbReference type="Proteomes" id="UP000792457">
    <property type="component" value="Unassembled WGS sequence"/>
</dbReference>
<reference evidence="2" key="2">
    <citation type="submission" date="2017-10" db="EMBL/GenBank/DDBJ databases">
        <title>Ladona fulva Genome sequencing and assembly.</title>
        <authorList>
            <person name="Murali S."/>
            <person name="Richards S."/>
            <person name="Bandaranaike D."/>
            <person name="Bellair M."/>
            <person name="Blankenburg K."/>
            <person name="Chao H."/>
            <person name="Dinh H."/>
            <person name="Doddapaneni H."/>
            <person name="Dugan-Rocha S."/>
            <person name="Elkadiri S."/>
            <person name="Gnanaolivu R."/>
            <person name="Hernandez B."/>
            <person name="Skinner E."/>
            <person name="Javaid M."/>
            <person name="Lee S."/>
            <person name="Li M."/>
            <person name="Ming W."/>
            <person name="Munidasa M."/>
            <person name="Muniz J."/>
            <person name="Nguyen L."/>
            <person name="Hughes D."/>
            <person name="Osuji N."/>
            <person name="Pu L.-L."/>
            <person name="Puazo M."/>
            <person name="Qu C."/>
            <person name="Quiroz J."/>
            <person name="Raj R."/>
            <person name="Weissenberger G."/>
            <person name="Xin Y."/>
            <person name="Zou X."/>
            <person name="Han Y."/>
            <person name="Worley K."/>
            <person name="Muzny D."/>
            <person name="Gibbs R."/>
        </authorList>
    </citation>
    <scope>NUCLEOTIDE SEQUENCE</scope>
    <source>
        <strain evidence="2">Sampled in the wild</strain>
    </source>
</reference>
<sequence length="136" mass="15802">MAASLPVYAQCELCSIIRSFNSRGERPISTRKLRETYGRSGMSAKNVRKWFREFSEGRTEVDDEPRSGRPSMSEEVNDHFESSVREDRRFENLKEVWLGRFDPPPCTPDLAMSDFNLFLSLEKHSGGRRMDTDEEM</sequence>
<gene>
    <name evidence="2" type="ORF">J437_LFUL015663</name>
</gene>
<proteinExistence type="predicted"/>
<evidence type="ECO:0008006" key="4">
    <source>
        <dbReference type="Google" id="ProtNLM"/>
    </source>
</evidence>
<evidence type="ECO:0000313" key="2">
    <source>
        <dbReference type="EMBL" id="KAG8239389.1"/>
    </source>
</evidence>
<dbReference type="AlphaFoldDB" id="A0A8K0PDI7"/>
<dbReference type="EMBL" id="KZ309620">
    <property type="protein sequence ID" value="KAG8239389.1"/>
    <property type="molecule type" value="Genomic_DNA"/>
</dbReference>
<evidence type="ECO:0000256" key="1">
    <source>
        <dbReference type="SAM" id="MobiDB-lite"/>
    </source>
</evidence>
<accession>A0A8K0PDI7</accession>
<dbReference type="OrthoDB" id="8191996at2759"/>